<reference evidence="1 2" key="1">
    <citation type="submission" date="2010-11" db="EMBL/GenBank/DDBJ databases">
        <title>The complete genome of Thermotoga thermarum DSM 5069.</title>
        <authorList>
            <consortium name="US DOE Joint Genome Institute (JGI-PGF)"/>
            <person name="Lucas S."/>
            <person name="Copeland A."/>
            <person name="Lapidus A."/>
            <person name="Bruce D."/>
            <person name="Goodwin L."/>
            <person name="Pitluck S."/>
            <person name="Kyrpides N."/>
            <person name="Mavromatis K."/>
            <person name="Ivanova N."/>
            <person name="Zeytun A."/>
            <person name="Brettin T."/>
            <person name="Detter J.C."/>
            <person name="Tapia R."/>
            <person name="Han C."/>
            <person name="Land M."/>
            <person name="Hauser L."/>
            <person name="Markowitz V."/>
            <person name="Cheng J.-F."/>
            <person name="Hugenholtz P."/>
            <person name="Woyke T."/>
            <person name="Wu D."/>
            <person name="Spring S."/>
            <person name="Schroeder M."/>
            <person name="Brambilla E."/>
            <person name="Klenk H.-P."/>
            <person name="Eisen J.A."/>
        </authorList>
    </citation>
    <scope>NUCLEOTIDE SEQUENCE [LARGE SCALE GENOMIC DNA]</scope>
    <source>
        <strain evidence="1 2">DSM 5069</strain>
    </source>
</reference>
<dbReference type="Gene3D" id="1.20.120.330">
    <property type="entry name" value="Nucleotidyltransferases domain 2"/>
    <property type="match status" value="1"/>
</dbReference>
<dbReference type="STRING" id="688269.Theth_1169"/>
<dbReference type="SUPFAM" id="SSF81593">
    <property type="entry name" value="Nucleotidyltransferase substrate binding subunit/domain"/>
    <property type="match status" value="1"/>
</dbReference>
<dbReference type="InterPro" id="IPR010235">
    <property type="entry name" value="HepT"/>
</dbReference>
<dbReference type="NCBIfam" id="TIGR01987">
    <property type="entry name" value="HI0074"/>
    <property type="match status" value="1"/>
</dbReference>
<evidence type="ECO:0000313" key="1">
    <source>
        <dbReference type="EMBL" id="AEH51241.1"/>
    </source>
</evidence>
<dbReference type="PATRIC" id="fig|688269.3.peg.1203"/>
<keyword evidence="1" id="KW-0808">Transferase</keyword>
<keyword evidence="2" id="KW-1185">Reference proteome</keyword>
<organism evidence="1 2">
    <name type="scientific">Pseudothermotoga thermarum DSM 5069</name>
    <dbReference type="NCBI Taxonomy" id="688269"/>
    <lineage>
        <taxon>Bacteria</taxon>
        <taxon>Thermotogati</taxon>
        <taxon>Thermotogota</taxon>
        <taxon>Thermotogae</taxon>
        <taxon>Thermotogales</taxon>
        <taxon>Thermotogaceae</taxon>
        <taxon>Pseudothermotoga</taxon>
    </lineage>
</organism>
<dbReference type="EMBL" id="CP002351">
    <property type="protein sequence ID" value="AEH51241.1"/>
    <property type="molecule type" value="Genomic_DNA"/>
</dbReference>
<dbReference type="Pfam" id="PF08780">
    <property type="entry name" value="NTase_sub_bind"/>
    <property type="match status" value="1"/>
</dbReference>
<dbReference type="eggNOG" id="COG2445">
    <property type="taxonomic scope" value="Bacteria"/>
</dbReference>
<name>F7YTL9_9THEM</name>
<proteinExistence type="predicted"/>
<dbReference type="AlphaFoldDB" id="F7YTL9"/>
<accession>F7YTL9</accession>
<sequence length="131" mass="15803">MMRERVQQYFTQFQNALRNLEEAVQYAKTDIEIDGTIKRFELCYELSWKLIKEYLADLGLICKNPRDCFRLAYQNGLIANDQIWMEMIDARNRLVRTYSAEESREMFIDIKEKFLHELKYLYDKILNAGQI</sequence>
<protein>
    <submittedName>
        <fullName evidence="1">Nucleotidyltransferase substrate binding protein, HI0074 family</fullName>
    </submittedName>
</protein>
<dbReference type="GO" id="GO:0016740">
    <property type="term" value="F:transferase activity"/>
    <property type="evidence" value="ECO:0007669"/>
    <property type="project" value="UniProtKB-KW"/>
</dbReference>
<dbReference type="KEGG" id="tta:Theth_1169"/>
<dbReference type="HOGENOM" id="CLU_118479_2_0_0"/>
<evidence type="ECO:0000313" key="2">
    <source>
        <dbReference type="Proteomes" id="UP000006804"/>
    </source>
</evidence>
<gene>
    <name evidence="1" type="ORF">Theth_1169</name>
</gene>
<dbReference type="Proteomes" id="UP000006804">
    <property type="component" value="Chromosome"/>
</dbReference>